<evidence type="ECO:0000313" key="1">
    <source>
        <dbReference type="EMBL" id="HCL01858.1"/>
    </source>
</evidence>
<accession>A0A3D2X6A5</accession>
<proteinExistence type="predicted"/>
<protein>
    <submittedName>
        <fullName evidence="1">Uncharacterized protein</fullName>
    </submittedName>
</protein>
<name>A0A3D2X6A5_9FIRM</name>
<dbReference type="EMBL" id="DPVV01000186">
    <property type="protein sequence ID" value="HCL01858.1"/>
    <property type="molecule type" value="Genomic_DNA"/>
</dbReference>
<organism evidence="1 2">
    <name type="scientific">Lachnoclostridium phytofermentans</name>
    <dbReference type="NCBI Taxonomy" id="66219"/>
    <lineage>
        <taxon>Bacteria</taxon>
        <taxon>Bacillati</taxon>
        <taxon>Bacillota</taxon>
        <taxon>Clostridia</taxon>
        <taxon>Lachnospirales</taxon>
        <taxon>Lachnospiraceae</taxon>
    </lineage>
</organism>
<reference evidence="1 2" key="1">
    <citation type="journal article" date="2018" name="Nat. Biotechnol.">
        <title>A standardized bacterial taxonomy based on genome phylogeny substantially revises the tree of life.</title>
        <authorList>
            <person name="Parks D.H."/>
            <person name="Chuvochina M."/>
            <person name="Waite D.W."/>
            <person name="Rinke C."/>
            <person name="Skarshewski A."/>
            <person name="Chaumeil P.A."/>
            <person name="Hugenholtz P."/>
        </authorList>
    </citation>
    <scope>NUCLEOTIDE SEQUENCE [LARGE SCALE GENOMIC DNA]</scope>
    <source>
        <strain evidence="1">UBA11728</strain>
    </source>
</reference>
<dbReference type="Proteomes" id="UP000262969">
    <property type="component" value="Unassembled WGS sequence"/>
</dbReference>
<dbReference type="AlphaFoldDB" id="A0A3D2X6A5"/>
<sequence>MNEKQLSHIQEAVAQYYVENQDYILSKLTANVSEEEPHALQTNKMIVNAMKVSTEISCVVIFDALRDLGLLKEL</sequence>
<comment type="caution">
    <text evidence="1">The sequence shown here is derived from an EMBL/GenBank/DDBJ whole genome shotgun (WGS) entry which is preliminary data.</text>
</comment>
<gene>
    <name evidence="1" type="ORF">DHW61_05485</name>
</gene>
<evidence type="ECO:0000313" key="2">
    <source>
        <dbReference type="Proteomes" id="UP000262969"/>
    </source>
</evidence>